<dbReference type="AlphaFoldDB" id="K0T662"/>
<name>K0T662_THAOC</name>
<organism evidence="1 2">
    <name type="scientific">Thalassiosira oceanica</name>
    <name type="common">Marine diatom</name>
    <dbReference type="NCBI Taxonomy" id="159749"/>
    <lineage>
        <taxon>Eukaryota</taxon>
        <taxon>Sar</taxon>
        <taxon>Stramenopiles</taxon>
        <taxon>Ochrophyta</taxon>
        <taxon>Bacillariophyta</taxon>
        <taxon>Coscinodiscophyceae</taxon>
        <taxon>Thalassiosirophycidae</taxon>
        <taxon>Thalassiosirales</taxon>
        <taxon>Thalassiosiraceae</taxon>
        <taxon>Thalassiosira</taxon>
    </lineage>
</organism>
<keyword evidence="2" id="KW-1185">Reference proteome</keyword>
<sequence length="185" mass="20586">MLNGAVPRRAENKCTTGMPSTFPDALAPVLSGNVLGMPQLRHPGEFWNRADPIFATTYCLFGDNAYVQSPYMVVPWRKVGAGAKDAYNFYQSQVRINIECAFGMLVHRWGMLRKPIPNNITVLRTTRLVLALLGRDVAGNHLLPNRAQMPPRPSGYLLESSARFANFQFLATSAACKSRTRLSRT</sequence>
<comment type="caution">
    <text evidence="1">The sequence shown here is derived from an EMBL/GenBank/DDBJ whole genome shotgun (WGS) entry which is preliminary data.</text>
</comment>
<evidence type="ECO:0000313" key="1">
    <source>
        <dbReference type="EMBL" id="EJK74238.1"/>
    </source>
</evidence>
<dbReference type="Proteomes" id="UP000266841">
    <property type="component" value="Unassembled WGS sequence"/>
</dbReference>
<evidence type="ECO:0000313" key="2">
    <source>
        <dbReference type="Proteomes" id="UP000266841"/>
    </source>
</evidence>
<protein>
    <recommendedName>
        <fullName evidence="3">DDE Tnp4 domain-containing protein</fullName>
    </recommendedName>
</protein>
<proteinExistence type="predicted"/>
<dbReference type="OrthoDB" id="109201at2759"/>
<dbReference type="EMBL" id="AGNL01003840">
    <property type="protein sequence ID" value="EJK74238.1"/>
    <property type="molecule type" value="Genomic_DNA"/>
</dbReference>
<evidence type="ECO:0008006" key="3">
    <source>
        <dbReference type="Google" id="ProtNLM"/>
    </source>
</evidence>
<gene>
    <name evidence="1" type="ORF">THAOC_04094</name>
</gene>
<accession>K0T662</accession>
<reference evidence="1 2" key="1">
    <citation type="journal article" date="2012" name="Genome Biol.">
        <title>Genome and low-iron response of an oceanic diatom adapted to chronic iron limitation.</title>
        <authorList>
            <person name="Lommer M."/>
            <person name="Specht M."/>
            <person name="Roy A.S."/>
            <person name="Kraemer L."/>
            <person name="Andreson R."/>
            <person name="Gutowska M.A."/>
            <person name="Wolf J."/>
            <person name="Bergner S.V."/>
            <person name="Schilhabel M.B."/>
            <person name="Klostermeier U.C."/>
            <person name="Beiko R.G."/>
            <person name="Rosenstiel P."/>
            <person name="Hippler M."/>
            <person name="Laroche J."/>
        </authorList>
    </citation>
    <scope>NUCLEOTIDE SEQUENCE [LARGE SCALE GENOMIC DNA]</scope>
    <source>
        <strain evidence="1 2">CCMP1005</strain>
    </source>
</reference>